<protein>
    <recommendedName>
        <fullName evidence="3">histidine kinase</fullName>
        <ecNumber evidence="3">2.7.13.3</ecNumber>
    </recommendedName>
</protein>
<comment type="subcellular location">
    <subcellularLocation>
        <location evidence="2">Membrane</location>
        <topology evidence="2">Multi-pass membrane protein</topology>
    </subcellularLocation>
</comment>
<name>R0D4K4_CAUVI</name>
<dbReference type="EC" id="2.7.13.3" evidence="3"/>
<evidence type="ECO:0000259" key="14">
    <source>
        <dbReference type="Pfam" id="PF07568"/>
    </source>
</evidence>
<keyword evidence="5" id="KW-0808">Transferase</keyword>
<dbReference type="AlphaFoldDB" id="R0D4K4"/>
<dbReference type="Gene3D" id="1.20.120.620">
    <property type="entry name" value="Backbone structure of the membrane domain of e. Coli histidine kinase receptor kdpd"/>
    <property type="match status" value="1"/>
</dbReference>
<dbReference type="EMBL" id="APMP01000001">
    <property type="protein sequence ID" value="ENZ83526.1"/>
    <property type="molecule type" value="Genomic_DNA"/>
</dbReference>
<dbReference type="PATRIC" id="fig|1292034.3.peg.28"/>
<comment type="catalytic activity">
    <reaction evidence="1">
        <text>ATP + protein L-histidine = ADP + protein N-phospho-L-histidine.</text>
        <dbReference type="EC" id="2.7.13.3"/>
    </reaction>
</comment>
<evidence type="ECO:0000256" key="3">
    <source>
        <dbReference type="ARBA" id="ARBA00012438"/>
    </source>
</evidence>
<evidence type="ECO:0000256" key="7">
    <source>
        <dbReference type="ARBA" id="ARBA00022741"/>
    </source>
</evidence>
<dbReference type="OrthoDB" id="7184839at2"/>
<keyword evidence="10 13" id="KW-1133">Transmembrane helix</keyword>
<evidence type="ECO:0000313" key="17">
    <source>
        <dbReference type="Proteomes" id="UP000013063"/>
    </source>
</evidence>
<dbReference type="PANTHER" id="PTHR41523">
    <property type="entry name" value="TWO-COMPONENT SYSTEM SENSOR PROTEIN"/>
    <property type="match status" value="1"/>
</dbReference>
<evidence type="ECO:0000256" key="9">
    <source>
        <dbReference type="ARBA" id="ARBA00022840"/>
    </source>
</evidence>
<keyword evidence="12 13" id="KW-0472">Membrane</keyword>
<dbReference type="Pfam" id="PF13493">
    <property type="entry name" value="DUF4118"/>
    <property type="match status" value="1"/>
</dbReference>
<gene>
    <name evidence="16" type="ORF">OR37_00027</name>
</gene>
<accession>R0D4K4</accession>
<dbReference type="InterPro" id="IPR011495">
    <property type="entry name" value="Sig_transdc_His_kin_sub2_dim/P"/>
</dbReference>
<evidence type="ECO:0000256" key="13">
    <source>
        <dbReference type="SAM" id="Phobius"/>
    </source>
</evidence>
<keyword evidence="6 13" id="KW-0812">Transmembrane</keyword>
<evidence type="ECO:0000256" key="5">
    <source>
        <dbReference type="ARBA" id="ARBA00022679"/>
    </source>
</evidence>
<keyword evidence="4" id="KW-0597">Phosphoprotein</keyword>
<evidence type="ECO:0000256" key="8">
    <source>
        <dbReference type="ARBA" id="ARBA00022777"/>
    </source>
</evidence>
<evidence type="ECO:0000313" key="16">
    <source>
        <dbReference type="EMBL" id="ENZ83526.1"/>
    </source>
</evidence>
<dbReference type="GO" id="GO:0004673">
    <property type="term" value="F:protein histidine kinase activity"/>
    <property type="evidence" value="ECO:0007669"/>
    <property type="project" value="UniProtKB-EC"/>
</dbReference>
<evidence type="ECO:0000256" key="10">
    <source>
        <dbReference type="ARBA" id="ARBA00022989"/>
    </source>
</evidence>
<feature type="domain" description="Sensor protein KdpD transmembrane" evidence="15">
    <location>
        <begin position="13"/>
        <end position="114"/>
    </location>
</feature>
<sequence>MVSEQGRQRWAQYGAALVLVAVGFGARCGLQPVFGANHAYTIFYPVVLIAAYAFGVGPACVVAVISGALGYWFFATPIYALKFDADNLTLLGIFALTSSSTIYLMGGMSRAVAETKVAQAQAERLAQAHAALFRELNERVTNHLQLVAALLQLQARDEPDAAARKALGEASARTMLISKTHRVIAGEGGELLDFGAFARRLLDATLSARSHPPVRVEFEQGGLWLSSEQATSVAIVLLECLNARLSSDDPGLMRIGLRADRGMGRLRITEIEKALDPIAPTGPSLIDAMVEQLRGRFSSRSAAEGRVSELTFPLEYGHGGQGLPAPTLH</sequence>
<reference evidence="16 17" key="1">
    <citation type="journal article" date="2013" name="Genome Announc.">
        <title>Draft Genome Sequence for Caulobacter sp. Strain OR37, a Bacterium Tolerant to Heavy Metals.</title>
        <authorList>
            <person name="Utturkar S.M."/>
            <person name="Bollmann A."/>
            <person name="Brzoska R.M."/>
            <person name="Klingeman D.M."/>
            <person name="Epstein S.E."/>
            <person name="Palumbo A.V."/>
            <person name="Brown S.D."/>
        </authorList>
    </citation>
    <scope>NUCLEOTIDE SEQUENCE [LARGE SCALE GENOMIC DNA]</scope>
    <source>
        <strain evidence="16 17">OR37</strain>
    </source>
</reference>
<keyword evidence="11" id="KW-0902">Two-component regulatory system</keyword>
<dbReference type="GO" id="GO:0005524">
    <property type="term" value="F:ATP binding"/>
    <property type="evidence" value="ECO:0007669"/>
    <property type="project" value="UniProtKB-KW"/>
</dbReference>
<feature type="transmembrane region" description="Helical" evidence="13">
    <location>
        <begin position="87"/>
        <end position="106"/>
    </location>
</feature>
<dbReference type="Pfam" id="PF07568">
    <property type="entry name" value="HisKA_2"/>
    <property type="match status" value="1"/>
</dbReference>
<dbReference type="InterPro" id="IPR025201">
    <property type="entry name" value="KdpD_TM"/>
</dbReference>
<organism evidence="16 17">
    <name type="scientific">Caulobacter vibrioides OR37</name>
    <dbReference type="NCBI Taxonomy" id="1292034"/>
    <lineage>
        <taxon>Bacteria</taxon>
        <taxon>Pseudomonadati</taxon>
        <taxon>Pseudomonadota</taxon>
        <taxon>Alphaproteobacteria</taxon>
        <taxon>Caulobacterales</taxon>
        <taxon>Caulobacteraceae</taxon>
        <taxon>Caulobacter</taxon>
    </lineage>
</organism>
<dbReference type="GO" id="GO:0000160">
    <property type="term" value="P:phosphorelay signal transduction system"/>
    <property type="evidence" value="ECO:0007669"/>
    <property type="project" value="UniProtKB-KW"/>
</dbReference>
<evidence type="ECO:0000256" key="6">
    <source>
        <dbReference type="ARBA" id="ARBA00022692"/>
    </source>
</evidence>
<evidence type="ECO:0000256" key="2">
    <source>
        <dbReference type="ARBA" id="ARBA00004141"/>
    </source>
</evidence>
<feature type="domain" description="Signal transduction histidine kinase subgroup 2 dimerisation and phosphoacceptor" evidence="14">
    <location>
        <begin position="135"/>
        <end position="205"/>
    </location>
</feature>
<keyword evidence="8 16" id="KW-0418">Kinase</keyword>
<dbReference type="STRING" id="1292034.OR37_00027"/>
<evidence type="ECO:0000256" key="4">
    <source>
        <dbReference type="ARBA" id="ARBA00022553"/>
    </source>
</evidence>
<proteinExistence type="predicted"/>
<dbReference type="eggNOG" id="COG3920">
    <property type="taxonomic scope" value="Bacteria"/>
</dbReference>
<dbReference type="PANTHER" id="PTHR41523:SF8">
    <property type="entry name" value="ETHYLENE RESPONSE SENSOR PROTEIN"/>
    <property type="match status" value="1"/>
</dbReference>
<dbReference type="Proteomes" id="UP000013063">
    <property type="component" value="Unassembled WGS sequence"/>
</dbReference>
<keyword evidence="7" id="KW-0547">Nucleotide-binding</keyword>
<comment type="caution">
    <text evidence="16">The sequence shown here is derived from an EMBL/GenBank/DDBJ whole genome shotgun (WGS) entry which is preliminary data.</text>
</comment>
<evidence type="ECO:0000256" key="11">
    <source>
        <dbReference type="ARBA" id="ARBA00023012"/>
    </source>
</evidence>
<feature type="transmembrane region" description="Helical" evidence="13">
    <location>
        <begin position="42"/>
        <end position="75"/>
    </location>
</feature>
<keyword evidence="17" id="KW-1185">Reference proteome</keyword>
<feature type="transmembrane region" description="Helical" evidence="13">
    <location>
        <begin position="12"/>
        <end position="30"/>
    </location>
</feature>
<evidence type="ECO:0000256" key="1">
    <source>
        <dbReference type="ARBA" id="ARBA00000085"/>
    </source>
</evidence>
<keyword evidence="9" id="KW-0067">ATP-binding</keyword>
<evidence type="ECO:0000256" key="12">
    <source>
        <dbReference type="ARBA" id="ARBA00023136"/>
    </source>
</evidence>
<dbReference type="GO" id="GO:0016020">
    <property type="term" value="C:membrane"/>
    <property type="evidence" value="ECO:0007669"/>
    <property type="project" value="UniProtKB-SubCell"/>
</dbReference>
<dbReference type="InterPro" id="IPR038318">
    <property type="entry name" value="KdpD_sf"/>
</dbReference>
<evidence type="ECO:0000259" key="15">
    <source>
        <dbReference type="Pfam" id="PF13493"/>
    </source>
</evidence>